<proteinExistence type="predicted"/>
<feature type="compositionally biased region" description="Polar residues" evidence="1">
    <location>
        <begin position="1"/>
        <end position="13"/>
    </location>
</feature>
<feature type="compositionally biased region" description="Low complexity" evidence="1">
    <location>
        <begin position="63"/>
        <end position="72"/>
    </location>
</feature>
<protein>
    <submittedName>
        <fullName evidence="2">Uncharacterized protein</fullName>
    </submittedName>
</protein>
<evidence type="ECO:0000256" key="1">
    <source>
        <dbReference type="SAM" id="MobiDB-lite"/>
    </source>
</evidence>
<reference evidence="3" key="1">
    <citation type="journal article" date="2014" name="Science">
        <title>Ancient hybridizations among the ancestral genomes of bread wheat.</title>
        <authorList>
            <consortium name="International Wheat Genome Sequencing Consortium,"/>
            <person name="Marcussen T."/>
            <person name="Sandve S.R."/>
            <person name="Heier L."/>
            <person name="Spannagl M."/>
            <person name="Pfeifer M."/>
            <person name="Jakobsen K.S."/>
            <person name="Wulff B.B."/>
            <person name="Steuernagel B."/>
            <person name="Mayer K.F."/>
            <person name="Olsen O.A."/>
        </authorList>
    </citation>
    <scope>NUCLEOTIDE SEQUENCE [LARGE SCALE GENOMIC DNA]</scope>
    <source>
        <strain evidence="3">cv. AL8/78</strain>
    </source>
</reference>
<dbReference type="Proteomes" id="UP000015105">
    <property type="component" value="Chromosome 5D"/>
</dbReference>
<feature type="region of interest" description="Disordered" evidence="1">
    <location>
        <begin position="1"/>
        <end position="21"/>
    </location>
</feature>
<accession>A0A453LXF9</accession>
<reference evidence="2" key="5">
    <citation type="journal article" date="2021" name="G3 (Bethesda)">
        <title>Aegilops tauschii genome assembly Aet v5.0 features greater sequence contiguity and improved annotation.</title>
        <authorList>
            <person name="Wang L."/>
            <person name="Zhu T."/>
            <person name="Rodriguez J.C."/>
            <person name="Deal K.R."/>
            <person name="Dubcovsky J."/>
            <person name="McGuire P.E."/>
            <person name="Lux T."/>
            <person name="Spannagl M."/>
            <person name="Mayer K.F.X."/>
            <person name="Baldrich P."/>
            <person name="Meyers B.C."/>
            <person name="Huo N."/>
            <person name="Gu Y.Q."/>
            <person name="Zhou H."/>
            <person name="Devos K.M."/>
            <person name="Bennetzen J.L."/>
            <person name="Unver T."/>
            <person name="Budak H."/>
            <person name="Gulick P.J."/>
            <person name="Galiba G."/>
            <person name="Kalapos B."/>
            <person name="Nelson D.R."/>
            <person name="Li P."/>
            <person name="You F.M."/>
            <person name="Luo M.C."/>
            <person name="Dvorak J."/>
        </authorList>
    </citation>
    <scope>NUCLEOTIDE SEQUENCE [LARGE SCALE GENOMIC DNA]</scope>
    <source>
        <strain evidence="2">cv. AL8/78</strain>
    </source>
</reference>
<evidence type="ECO:0000313" key="2">
    <source>
        <dbReference type="EnsemblPlants" id="AET5Gv20943900.1"/>
    </source>
</evidence>
<reference evidence="3" key="2">
    <citation type="journal article" date="2017" name="Nat. Plants">
        <title>The Aegilops tauschii genome reveals multiple impacts of transposons.</title>
        <authorList>
            <person name="Zhao G."/>
            <person name="Zou C."/>
            <person name="Li K."/>
            <person name="Wang K."/>
            <person name="Li T."/>
            <person name="Gao L."/>
            <person name="Zhang X."/>
            <person name="Wang H."/>
            <person name="Yang Z."/>
            <person name="Liu X."/>
            <person name="Jiang W."/>
            <person name="Mao L."/>
            <person name="Kong X."/>
            <person name="Jiao Y."/>
            <person name="Jia J."/>
        </authorList>
    </citation>
    <scope>NUCLEOTIDE SEQUENCE [LARGE SCALE GENOMIC DNA]</scope>
    <source>
        <strain evidence="3">cv. AL8/78</strain>
    </source>
</reference>
<organism evidence="2 3">
    <name type="scientific">Aegilops tauschii subsp. strangulata</name>
    <name type="common">Goatgrass</name>
    <dbReference type="NCBI Taxonomy" id="200361"/>
    <lineage>
        <taxon>Eukaryota</taxon>
        <taxon>Viridiplantae</taxon>
        <taxon>Streptophyta</taxon>
        <taxon>Embryophyta</taxon>
        <taxon>Tracheophyta</taxon>
        <taxon>Spermatophyta</taxon>
        <taxon>Magnoliopsida</taxon>
        <taxon>Liliopsida</taxon>
        <taxon>Poales</taxon>
        <taxon>Poaceae</taxon>
        <taxon>BOP clade</taxon>
        <taxon>Pooideae</taxon>
        <taxon>Triticodae</taxon>
        <taxon>Triticeae</taxon>
        <taxon>Triticinae</taxon>
        <taxon>Aegilops</taxon>
    </lineage>
</organism>
<evidence type="ECO:0000313" key="3">
    <source>
        <dbReference type="Proteomes" id="UP000015105"/>
    </source>
</evidence>
<reference evidence="2" key="4">
    <citation type="submission" date="2019-03" db="UniProtKB">
        <authorList>
            <consortium name="EnsemblPlants"/>
        </authorList>
    </citation>
    <scope>IDENTIFICATION</scope>
</reference>
<dbReference type="AlphaFoldDB" id="A0A453LXF9"/>
<keyword evidence="3" id="KW-1185">Reference proteome</keyword>
<feature type="region of interest" description="Disordered" evidence="1">
    <location>
        <begin position="45"/>
        <end position="75"/>
    </location>
</feature>
<dbReference type="Gramene" id="AET5Gv20943900.1">
    <property type="protein sequence ID" value="AET5Gv20943900.1"/>
    <property type="gene ID" value="AET5Gv20943900"/>
</dbReference>
<feature type="compositionally biased region" description="Basic residues" evidence="1">
    <location>
        <begin position="45"/>
        <end position="54"/>
    </location>
</feature>
<reference evidence="2" key="3">
    <citation type="journal article" date="2017" name="Nature">
        <title>Genome sequence of the progenitor of the wheat D genome Aegilops tauschii.</title>
        <authorList>
            <person name="Luo M.C."/>
            <person name="Gu Y.Q."/>
            <person name="Puiu D."/>
            <person name="Wang H."/>
            <person name="Twardziok S.O."/>
            <person name="Deal K.R."/>
            <person name="Huo N."/>
            <person name="Zhu T."/>
            <person name="Wang L."/>
            <person name="Wang Y."/>
            <person name="McGuire P.E."/>
            <person name="Liu S."/>
            <person name="Long H."/>
            <person name="Ramasamy R.K."/>
            <person name="Rodriguez J.C."/>
            <person name="Van S.L."/>
            <person name="Yuan L."/>
            <person name="Wang Z."/>
            <person name="Xia Z."/>
            <person name="Xiao L."/>
            <person name="Anderson O.D."/>
            <person name="Ouyang S."/>
            <person name="Liang Y."/>
            <person name="Zimin A.V."/>
            <person name="Pertea G."/>
            <person name="Qi P."/>
            <person name="Bennetzen J.L."/>
            <person name="Dai X."/>
            <person name="Dawson M.W."/>
            <person name="Muller H.G."/>
            <person name="Kugler K."/>
            <person name="Rivarola-Duarte L."/>
            <person name="Spannagl M."/>
            <person name="Mayer K.F.X."/>
            <person name="Lu F.H."/>
            <person name="Bevan M.W."/>
            <person name="Leroy P."/>
            <person name="Li P."/>
            <person name="You F.M."/>
            <person name="Sun Q."/>
            <person name="Liu Z."/>
            <person name="Lyons E."/>
            <person name="Wicker T."/>
            <person name="Salzberg S.L."/>
            <person name="Devos K.M."/>
            <person name="Dvorak J."/>
        </authorList>
    </citation>
    <scope>NUCLEOTIDE SEQUENCE [LARGE SCALE GENOMIC DNA]</scope>
    <source>
        <strain evidence="2">cv. AL8/78</strain>
    </source>
</reference>
<sequence>MMNQSPARTNKTAGQRGRRGRLEIALWHDPSFRRHPLVDTAHLARRPHHVRHPPLHQTERHLQTTQESTSSSLPGLCKVDCMEKKSQIGNGQEGTGIC</sequence>
<dbReference type="EnsemblPlants" id="AET5Gv20943900.1">
    <property type="protein sequence ID" value="AET5Gv20943900.1"/>
    <property type="gene ID" value="AET5Gv20943900"/>
</dbReference>
<name>A0A453LXF9_AEGTS</name>